<name>A0ABW6A2K5_9BACT</name>
<accession>A0ABW6A2K5</accession>
<keyword evidence="1" id="KW-0812">Transmembrane</keyword>
<comment type="caution">
    <text evidence="2">The sequence shown here is derived from an EMBL/GenBank/DDBJ whole genome shotgun (WGS) entry which is preliminary data.</text>
</comment>
<keyword evidence="3" id="KW-1185">Reference proteome</keyword>
<evidence type="ECO:0000256" key="1">
    <source>
        <dbReference type="SAM" id="Phobius"/>
    </source>
</evidence>
<evidence type="ECO:0000313" key="2">
    <source>
        <dbReference type="EMBL" id="MFD2918685.1"/>
    </source>
</evidence>
<protein>
    <submittedName>
        <fullName evidence="2">Uncharacterized protein</fullName>
    </submittedName>
</protein>
<feature type="transmembrane region" description="Helical" evidence="1">
    <location>
        <begin position="12"/>
        <end position="30"/>
    </location>
</feature>
<sequence length="144" mass="16007">MLLQVAQKCKKAATVFLLFSLLNIITFIPGSHLPDAELVEAGSVAHASFGDEEEVGLSTILEFILEDIVGLEDSLPDAEKPEVVDHYISAKLRNTSSPLPVFLSNNQEPEFRQPVIAHQTFNFTGAENLPHLQHHNFVFRLTPF</sequence>
<dbReference type="RefSeq" id="WP_386095120.1">
    <property type="nucleotide sequence ID" value="NZ_JBHUOZ010000001.1"/>
</dbReference>
<organism evidence="2 3">
    <name type="scientific">Terrimonas rubra</name>
    <dbReference type="NCBI Taxonomy" id="1035890"/>
    <lineage>
        <taxon>Bacteria</taxon>
        <taxon>Pseudomonadati</taxon>
        <taxon>Bacteroidota</taxon>
        <taxon>Chitinophagia</taxon>
        <taxon>Chitinophagales</taxon>
        <taxon>Chitinophagaceae</taxon>
        <taxon>Terrimonas</taxon>
    </lineage>
</organism>
<dbReference type="EMBL" id="JBHUOZ010000001">
    <property type="protein sequence ID" value="MFD2918685.1"/>
    <property type="molecule type" value="Genomic_DNA"/>
</dbReference>
<proteinExistence type="predicted"/>
<dbReference type="Proteomes" id="UP001597511">
    <property type="component" value="Unassembled WGS sequence"/>
</dbReference>
<gene>
    <name evidence="2" type="ORF">ACFS6H_03115</name>
</gene>
<reference evidence="3" key="1">
    <citation type="journal article" date="2019" name="Int. J. Syst. Evol. Microbiol.">
        <title>The Global Catalogue of Microorganisms (GCM) 10K type strain sequencing project: providing services to taxonomists for standard genome sequencing and annotation.</title>
        <authorList>
            <consortium name="The Broad Institute Genomics Platform"/>
            <consortium name="The Broad Institute Genome Sequencing Center for Infectious Disease"/>
            <person name="Wu L."/>
            <person name="Ma J."/>
        </authorList>
    </citation>
    <scope>NUCLEOTIDE SEQUENCE [LARGE SCALE GENOMIC DNA]</scope>
    <source>
        <strain evidence="3">KCTC 23299</strain>
    </source>
</reference>
<keyword evidence="1" id="KW-0472">Membrane</keyword>
<keyword evidence="1" id="KW-1133">Transmembrane helix</keyword>
<evidence type="ECO:0000313" key="3">
    <source>
        <dbReference type="Proteomes" id="UP001597511"/>
    </source>
</evidence>